<reference evidence="3 4" key="1">
    <citation type="submission" date="2024-07" db="EMBL/GenBank/DDBJ databases">
        <title>Novosphingobium kalidii RD2P27.</title>
        <authorList>
            <person name="Sun J.-Q."/>
        </authorList>
    </citation>
    <scope>NUCLEOTIDE SEQUENCE [LARGE SCALE GENOMIC DNA]</scope>
    <source>
        <strain evidence="3 4">RD2P27</strain>
    </source>
</reference>
<feature type="chain" id="PRO_5047182951" evidence="1">
    <location>
        <begin position="25"/>
        <end position="397"/>
    </location>
</feature>
<dbReference type="Proteomes" id="UP001548713">
    <property type="component" value="Unassembled WGS sequence"/>
</dbReference>
<sequence>MSTSWFVMQAAALAAACAMPCASAPSGMAQATRSAAVADTALGALSQRLFPLFTALGRDRTALIALLGRPAVRELLSARAERLTGCQEEPGCVAQALLWRDSEIAALAHALPAGLPVFDDGVVAQARRELQGANVILGTYGLGQVPAYATIDGAGTISPAERRNWLQAAFWVSKAPRLGSVQPFDVSFDFALALLDGSTRTDAIGFMPLNSGMNADAFARARRTNWGDFRYTALIVTGIGPELDGMPLSPGGKYHLRLAAQQFARGETAFIIVSGGRAHPFNTPFAEAVEMRAALIDRYGIPADRIVIDPHARHTTTNMRNAARLLMAMGAPLTQDTLVVCNPIQSKNIASPAFVARNERELGYQPGVAGARISPTALEWRPAASSARIDPRDPLDP</sequence>
<dbReference type="InterPro" id="IPR014729">
    <property type="entry name" value="Rossmann-like_a/b/a_fold"/>
</dbReference>
<keyword evidence="1" id="KW-0732">Signal</keyword>
<dbReference type="CDD" id="cd06259">
    <property type="entry name" value="YdcF-like"/>
    <property type="match status" value="1"/>
</dbReference>
<proteinExistence type="predicted"/>
<evidence type="ECO:0000313" key="4">
    <source>
        <dbReference type="Proteomes" id="UP001548713"/>
    </source>
</evidence>
<evidence type="ECO:0000259" key="2">
    <source>
        <dbReference type="Pfam" id="PF02698"/>
    </source>
</evidence>
<feature type="signal peptide" evidence="1">
    <location>
        <begin position="1"/>
        <end position="24"/>
    </location>
</feature>
<gene>
    <name evidence="3" type="ORF">ABVV53_10705</name>
</gene>
<dbReference type="Pfam" id="PF02698">
    <property type="entry name" value="DUF218"/>
    <property type="match status" value="1"/>
</dbReference>
<keyword evidence="4" id="KW-1185">Reference proteome</keyword>
<dbReference type="RefSeq" id="WP_353984421.1">
    <property type="nucleotide sequence ID" value="NZ_JBEWLY010000015.1"/>
</dbReference>
<comment type="caution">
    <text evidence="3">The sequence shown here is derived from an EMBL/GenBank/DDBJ whole genome shotgun (WGS) entry which is preliminary data.</text>
</comment>
<evidence type="ECO:0000313" key="3">
    <source>
        <dbReference type="EMBL" id="MET1755924.1"/>
    </source>
</evidence>
<evidence type="ECO:0000256" key="1">
    <source>
        <dbReference type="SAM" id="SignalP"/>
    </source>
</evidence>
<dbReference type="InterPro" id="IPR003848">
    <property type="entry name" value="DUF218"/>
</dbReference>
<protein>
    <submittedName>
        <fullName evidence="3">YdcF family protein</fullName>
    </submittedName>
</protein>
<dbReference type="EMBL" id="JBEWLY010000015">
    <property type="protein sequence ID" value="MET1755924.1"/>
    <property type="molecule type" value="Genomic_DNA"/>
</dbReference>
<organism evidence="3 4">
    <name type="scientific">Novosphingobium kalidii</name>
    <dbReference type="NCBI Taxonomy" id="3230299"/>
    <lineage>
        <taxon>Bacteria</taxon>
        <taxon>Pseudomonadati</taxon>
        <taxon>Pseudomonadota</taxon>
        <taxon>Alphaproteobacteria</taxon>
        <taxon>Sphingomonadales</taxon>
        <taxon>Sphingomonadaceae</taxon>
        <taxon>Novosphingobium</taxon>
    </lineage>
</organism>
<dbReference type="Gene3D" id="3.40.50.620">
    <property type="entry name" value="HUPs"/>
    <property type="match status" value="1"/>
</dbReference>
<accession>A0ABV2D253</accession>
<feature type="domain" description="DUF218" evidence="2">
    <location>
        <begin position="233"/>
        <end position="345"/>
    </location>
</feature>
<name>A0ABV2D253_9SPHN</name>